<dbReference type="OrthoDB" id="2940718at2759"/>
<protein>
    <recommendedName>
        <fullName evidence="3">C2H2-type domain-containing protein</fullName>
    </recommendedName>
</protein>
<dbReference type="Gene3D" id="3.30.160.60">
    <property type="entry name" value="Classic Zinc Finger"/>
    <property type="match status" value="1"/>
</dbReference>
<gene>
    <name evidence="1" type="ORF">J3R30DRAFT_921718</name>
</gene>
<name>A0A9W9AQM1_9AGAR</name>
<organism evidence="1 2">
    <name type="scientific">Lentinula aciculospora</name>
    <dbReference type="NCBI Taxonomy" id="153920"/>
    <lineage>
        <taxon>Eukaryota</taxon>
        <taxon>Fungi</taxon>
        <taxon>Dikarya</taxon>
        <taxon>Basidiomycota</taxon>
        <taxon>Agaricomycotina</taxon>
        <taxon>Agaricomycetes</taxon>
        <taxon>Agaricomycetidae</taxon>
        <taxon>Agaricales</taxon>
        <taxon>Marasmiineae</taxon>
        <taxon>Omphalotaceae</taxon>
        <taxon>Lentinula</taxon>
    </lineage>
</organism>
<accession>A0A9W9AQM1</accession>
<sequence length="278" mass="30902">MAMWSPSDSPTFENPLEYLHVFKSEYNVEQLMHTSKGSLFEGPKNSTGLFDYGGIDIENSTLASTSSISDVSTLSSGSSDPMVQYLRNSSSPDFASTVTTCSPADTLENVSGESAGVNEEPYNWPVIHPASPVVPASAVAARKRKRVNEDETPPHRYVASHHCATKQRVSYKESDSKDLDNDDIPEYQDECNLKTYGPKLLNRKRPSSKEYPCPHPNCPKIFSRLYDAQRYDNAAHGNKKYICTSCDAASSRADALLRHKTSKRCSRQFRAVEDKTES</sequence>
<keyword evidence="2" id="KW-1185">Reference proteome</keyword>
<evidence type="ECO:0008006" key="3">
    <source>
        <dbReference type="Google" id="ProtNLM"/>
    </source>
</evidence>
<dbReference type="AlphaFoldDB" id="A0A9W9AQM1"/>
<proteinExistence type="predicted"/>
<comment type="caution">
    <text evidence="1">The sequence shown here is derived from an EMBL/GenBank/DDBJ whole genome shotgun (WGS) entry which is preliminary data.</text>
</comment>
<evidence type="ECO:0000313" key="1">
    <source>
        <dbReference type="EMBL" id="KAJ4488338.1"/>
    </source>
</evidence>
<evidence type="ECO:0000313" key="2">
    <source>
        <dbReference type="Proteomes" id="UP001150266"/>
    </source>
</evidence>
<reference evidence="1" key="1">
    <citation type="submission" date="2022-08" db="EMBL/GenBank/DDBJ databases">
        <title>A Global Phylogenomic Analysis of the Shiitake Genus Lentinula.</title>
        <authorList>
            <consortium name="DOE Joint Genome Institute"/>
            <person name="Sierra-Patev S."/>
            <person name="Min B."/>
            <person name="Naranjo-Ortiz M."/>
            <person name="Looney B."/>
            <person name="Konkel Z."/>
            <person name="Slot J.C."/>
            <person name="Sakamoto Y."/>
            <person name="Steenwyk J.L."/>
            <person name="Rokas A."/>
            <person name="Carro J."/>
            <person name="Camarero S."/>
            <person name="Ferreira P."/>
            <person name="Molpeceres G."/>
            <person name="Ruiz-Duenas F.J."/>
            <person name="Serrano A."/>
            <person name="Henrissat B."/>
            <person name="Drula E."/>
            <person name="Hughes K.W."/>
            <person name="Mata J.L."/>
            <person name="Ishikawa N.K."/>
            <person name="Vargas-Isla R."/>
            <person name="Ushijima S."/>
            <person name="Smith C.A."/>
            <person name="Ahrendt S."/>
            <person name="Andreopoulos W."/>
            <person name="He G."/>
            <person name="Labutti K."/>
            <person name="Lipzen A."/>
            <person name="Ng V."/>
            <person name="Riley R."/>
            <person name="Sandor L."/>
            <person name="Barry K."/>
            <person name="Martinez A.T."/>
            <person name="Xiao Y."/>
            <person name="Gibbons J.G."/>
            <person name="Terashima K."/>
            <person name="Grigoriev I.V."/>
            <person name="Hibbett D.S."/>
        </authorList>
    </citation>
    <scope>NUCLEOTIDE SEQUENCE</scope>
    <source>
        <strain evidence="1">JLM2183</strain>
    </source>
</reference>
<dbReference type="EMBL" id="JAOTPV010000002">
    <property type="protein sequence ID" value="KAJ4488338.1"/>
    <property type="molecule type" value="Genomic_DNA"/>
</dbReference>
<dbReference type="Proteomes" id="UP001150266">
    <property type="component" value="Unassembled WGS sequence"/>
</dbReference>
<dbReference type="SUPFAM" id="SSF57667">
    <property type="entry name" value="beta-beta-alpha zinc fingers"/>
    <property type="match status" value="1"/>
</dbReference>
<dbReference type="InterPro" id="IPR036236">
    <property type="entry name" value="Znf_C2H2_sf"/>
</dbReference>